<gene>
    <name evidence="3" type="primary">LOC115396888</name>
</gene>
<evidence type="ECO:0000313" key="4">
    <source>
        <dbReference type="Proteomes" id="UP000472267"/>
    </source>
</evidence>
<feature type="region of interest" description="Disordered" evidence="2">
    <location>
        <begin position="1"/>
        <end position="33"/>
    </location>
</feature>
<dbReference type="GeneID" id="115396888"/>
<dbReference type="OrthoDB" id="6782434at2759"/>
<sequence length="786" mass="90045">MSRKKTKQSSILLFDTRGKTPKKPRLEEETVQVKEEETLGTLQVEEEEKLETLQVEEEETLETLQVEEEETLETLQVKEETLQVEEEETVQVKEEETLETLQVEEEERVEDTKKIKKKSGAATYRTAFNNQWTSKWPFITVGSTSSYYWCSVCRQEKSCAHQGLRDVTRHIESKAHQAKQQAMKSTSTIRNFDLPEATEMSVQEVKTRRAEVKVAVAMVQHSVPFAVADHFSPLYRECFRDSPTAQNFKSASTKTTCIINEVVAPHYKNELVMKMRENPFTLVTDGSNDTGLEKMNPLTVRVFDTTKVVHRFLHMCTRSGRSCGTADVIYKEIHSVLKENEIPWKNCVGLSVGNAPVNISAENSIAAKMLQENPNIYIHGCPCHIIHNTAKQAGERFFDISGFDTEDLVVDIGYWFKGSTNRKGYLKEFCELHSSEYMEMLLHISARWLSLETCVTRILQQYGPLTSYFKSLNERQPRFRRLVEAFSSPLTEVHLLFFQATLPVFSALNFLLQREKASIFQLYEEMMKFIKKLCSRFMEPAALQGEVSEIPYKDPLQQLPGEKLNVGFTTRATLDRLLEAGEVTPEKAQQFQQAALAFLVRAVEYAMDTLPLEDALLKHARFLDVQLRAECGVEDALYFVDRYPELLPFHDPKEQDQIRQEFMEYQLMDIAMPQDPTSFDVEEFWGKMSSKKNTVTGLNQFERLSKIATLVLVLPHSDADAERVLSMVGLNKTSQRNSLSLNGTLASIMTLNMAGLEPNCFKWEPTTQMIKDSKKATNTYNKQHQS</sequence>
<evidence type="ECO:0000256" key="2">
    <source>
        <dbReference type="SAM" id="MobiDB-lite"/>
    </source>
</evidence>
<evidence type="ECO:0000256" key="1">
    <source>
        <dbReference type="SAM" id="Coils"/>
    </source>
</evidence>
<feature type="compositionally biased region" description="Basic and acidic residues" evidence="2">
    <location>
        <begin position="24"/>
        <end position="33"/>
    </location>
</feature>
<reference evidence="3" key="2">
    <citation type="submission" date="2025-08" db="UniProtKB">
        <authorList>
            <consortium name="Ensembl"/>
        </authorList>
    </citation>
    <scope>IDENTIFICATION</scope>
</reference>
<dbReference type="SUPFAM" id="SSF53098">
    <property type="entry name" value="Ribonuclease H-like"/>
    <property type="match status" value="1"/>
</dbReference>
<dbReference type="Proteomes" id="UP000472267">
    <property type="component" value="Chromosome 11"/>
</dbReference>
<dbReference type="InParanoid" id="A0A672H8D7"/>
<dbReference type="RefSeq" id="XP_029958818.1">
    <property type="nucleotide sequence ID" value="XM_030102958.1"/>
</dbReference>
<reference evidence="3" key="3">
    <citation type="submission" date="2025-09" db="UniProtKB">
        <authorList>
            <consortium name="Ensembl"/>
        </authorList>
    </citation>
    <scope>IDENTIFICATION</scope>
</reference>
<dbReference type="PANTHER" id="PTHR37162">
    <property type="entry name" value="HAT FAMILY DIMERISATION DOMAINCONTAINING PROTEIN-RELATED"/>
    <property type="match status" value="1"/>
</dbReference>
<organism evidence="3 4">
    <name type="scientific">Salarias fasciatus</name>
    <name type="common">Jewelled blenny</name>
    <name type="synonym">Blennius fasciatus</name>
    <dbReference type="NCBI Taxonomy" id="181472"/>
    <lineage>
        <taxon>Eukaryota</taxon>
        <taxon>Metazoa</taxon>
        <taxon>Chordata</taxon>
        <taxon>Craniata</taxon>
        <taxon>Vertebrata</taxon>
        <taxon>Euteleostomi</taxon>
        <taxon>Actinopterygii</taxon>
        <taxon>Neopterygii</taxon>
        <taxon>Teleostei</taxon>
        <taxon>Neoteleostei</taxon>
        <taxon>Acanthomorphata</taxon>
        <taxon>Ovalentaria</taxon>
        <taxon>Blenniimorphae</taxon>
        <taxon>Blenniiformes</taxon>
        <taxon>Blennioidei</taxon>
        <taxon>Blenniidae</taxon>
        <taxon>Salariinae</taxon>
        <taxon>Salarias</taxon>
    </lineage>
</organism>
<feature type="coiled-coil region" evidence="1">
    <location>
        <begin position="47"/>
        <end position="95"/>
    </location>
</feature>
<dbReference type="Ensembl" id="ENSSFAT00005026416.1">
    <property type="protein sequence ID" value="ENSSFAP00005025403.1"/>
    <property type="gene ID" value="ENSSFAG00005013073.1"/>
</dbReference>
<proteinExistence type="predicted"/>
<keyword evidence="1" id="KW-0175">Coiled coil</keyword>
<dbReference type="PANTHER" id="PTHR37162:SF1">
    <property type="entry name" value="BED-TYPE DOMAIN-CONTAINING PROTEIN"/>
    <property type="match status" value="1"/>
</dbReference>
<dbReference type="InterPro" id="IPR012337">
    <property type="entry name" value="RNaseH-like_sf"/>
</dbReference>
<evidence type="ECO:0000313" key="3">
    <source>
        <dbReference type="Ensembl" id="ENSSFAP00005025403.1"/>
    </source>
</evidence>
<keyword evidence="4" id="KW-1185">Reference proteome</keyword>
<reference evidence="3" key="1">
    <citation type="submission" date="2019-06" db="EMBL/GenBank/DDBJ databases">
        <authorList>
            <consortium name="Wellcome Sanger Institute Data Sharing"/>
        </authorList>
    </citation>
    <scope>NUCLEOTIDE SEQUENCE [LARGE SCALE GENOMIC DNA]</scope>
</reference>
<name>A0A672H8D7_SALFA</name>
<dbReference type="OMA" id="HGCPCHI"/>
<protein>
    <submittedName>
        <fullName evidence="3">Uncharacterized LOC115396888</fullName>
    </submittedName>
</protein>
<dbReference type="AlphaFoldDB" id="A0A672H8D7"/>
<accession>A0A672H8D7</accession>